<dbReference type="AlphaFoldDB" id="X1VNB8"/>
<dbReference type="CDD" id="cd04724">
    <property type="entry name" value="Tryptophan_synthase_alpha"/>
    <property type="match status" value="1"/>
</dbReference>
<dbReference type="Gene3D" id="3.20.20.70">
    <property type="entry name" value="Aldolase class I"/>
    <property type="match status" value="1"/>
</dbReference>
<evidence type="ECO:0000256" key="7">
    <source>
        <dbReference type="ARBA" id="ARBA00023239"/>
    </source>
</evidence>
<dbReference type="PANTHER" id="PTHR43406">
    <property type="entry name" value="TRYPTOPHAN SYNTHASE, ALPHA CHAIN"/>
    <property type="match status" value="1"/>
</dbReference>
<accession>X1VNB8</accession>
<evidence type="ECO:0000313" key="9">
    <source>
        <dbReference type="EMBL" id="GAJ17736.1"/>
    </source>
</evidence>
<dbReference type="InterPro" id="IPR013785">
    <property type="entry name" value="Aldolase_TIM"/>
</dbReference>
<dbReference type="Pfam" id="PF00290">
    <property type="entry name" value="Trp_syntA"/>
    <property type="match status" value="1"/>
</dbReference>
<organism evidence="9">
    <name type="scientific">marine sediment metagenome</name>
    <dbReference type="NCBI Taxonomy" id="412755"/>
    <lineage>
        <taxon>unclassified sequences</taxon>
        <taxon>metagenomes</taxon>
        <taxon>ecological metagenomes</taxon>
    </lineage>
</organism>
<dbReference type="EMBL" id="BARW01040406">
    <property type="protein sequence ID" value="GAJ17736.1"/>
    <property type="molecule type" value="Genomic_DNA"/>
</dbReference>
<name>X1VNB8_9ZZZZ</name>
<evidence type="ECO:0000256" key="1">
    <source>
        <dbReference type="ARBA" id="ARBA00004733"/>
    </source>
</evidence>
<dbReference type="PANTHER" id="PTHR43406:SF1">
    <property type="entry name" value="TRYPTOPHAN SYNTHASE ALPHA CHAIN, CHLOROPLASTIC"/>
    <property type="match status" value="1"/>
</dbReference>
<dbReference type="SUPFAM" id="SSF51366">
    <property type="entry name" value="Ribulose-phoshate binding barrel"/>
    <property type="match status" value="1"/>
</dbReference>
<evidence type="ECO:0000256" key="5">
    <source>
        <dbReference type="ARBA" id="ARBA00022822"/>
    </source>
</evidence>
<proteinExistence type="predicted"/>
<reference evidence="9" key="1">
    <citation type="journal article" date="2014" name="Front. Microbiol.">
        <title>High frequency of phylogenetically diverse reductive dehalogenase-homologous genes in deep subseafloor sedimentary metagenomes.</title>
        <authorList>
            <person name="Kawai M."/>
            <person name="Futagami T."/>
            <person name="Toyoda A."/>
            <person name="Takaki Y."/>
            <person name="Nishi S."/>
            <person name="Hori S."/>
            <person name="Arai W."/>
            <person name="Tsubouchi T."/>
            <person name="Morono Y."/>
            <person name="Uchiyama I."/>
            <person name="Ito T."/>
            <person name="Fujiyama A."/>
            <person name="Inagaki F."/>
            <person name="Takami H."/>
        </authorList>
    </citation>
    <scope>NUCLEOTIDE SEQUENCE</scope>
    <source>
        <strain evidence="9">Expedition CK06-06</strain>
    </source>
</reference>
<dbReference type="GO" id="GO:0004834">
    <property type="term" value="F:tryptophan synthase activity"/>
    <property type="evidence" value="ECO:0007669"/>
    <property type="project" value="UniProtKB-EC"/>
</dbReference>
<comment type="catalytic activity">
    <reaction evidence="8">
        <text>(1S,2R)-1-C-(indol-3-yl)glycerol 3-phosphate + L-serine = D-glyceraldehyde 3-phosphate + L-tryptophan + H2O</text>
        <dbReference type="Rhea" id="RHEA:10532"/>
        <dbReference type="ChEBI" id="CHEBI:15377"/>
        <dbReference type="ChEBI" id="CHEBI:33384"/>
        <dbReference type="ChEBI" id="CHEBI:57912"/>
        <dbReference type="ChEBI" id="CHEBI:58866"/>
        <dbReference type="ChEBI" id="CHEBI:59776"/>
        <dbReference type="EC" id="4.2.1.20"/>
    </reaction>
</comment>
<keyword evidence="5" id="KW-0822">Tryptophan biosynthesis</keyword>
<gene>
    <name evidence="9" type="ORF">S12H4_61067</name>
</gene>
<comment type="subunit">
    <text evidence="2">Tetramer of two alpha and two beta chains.</text>
</comment>
<evidence type="ECO:0000256" key="4">
    <source>
        <dbReference type="ARBA" id="ARBA00022605"/>
    </source>
</evidence>
<feature type="non-terminal residue" evidence="9">
    <location>
        <position position="124"/>
    </location>
</feature>
<keyword evidence="4" id="KW-0028">Amino-acid biosynthesis</keyword>
<comment type="pathway">
    <text evidence="1">Amino-acid biosynthesis; L-tryptophan biosynthesis; L-tryptophan from chorismate: step 5/5.</text>
</comment>
<dbReference type="InterPro" id="IPR002028">
    <property type="entry name" value="Trp_synthase_suA"/>
</dbReference>
<dbReference type="EC" id="4.2.1.20" evidence="3"/>
<protein>
    <recommendedName>
        <fullName evidence="3">tryptophan synthase</fullName>
        <ecNumber evidence="3">4.2.1.20</ecNumber>
    </recommendedName>
</protein>
<dbReference type="NCBIfam" id="TIGR00262">
    <property type="entry name" value="trpA"/>
    <property type="match status" value="1"/>
</dbReference>
<feature type="non-terminal residue" evidence="9">
    <location>
        <position position="1"/>
    </location>
</feature>
<dbReference type="GO" id="GO:0005829">
    <property type="term" value="C:cytosol"/>
    <property type="evidence" value="ECO:0007669"/>
    <property type="project" value="TreeGrafter"/>
</dbReference>
<evidence type="ECO:0000256" key="2">
    <source>
        <dbReference type="ARBA" id="ARBA00011270"/>
    </source>
</evidence>
<evidence type="ECO:0000256" key="6">
    <source>
        <dbReference type="ARBA" id="ARBA00023141"/>
    </source>
</evidence>
<comment type="caution">
    <text evidence="9">The sequence shown here is derived from an EMBL/GenBank/DDBJ whole genome shotgun (WGS) entry which is preliminary data.</text>
</comment>
<keyword evidence="7" id="KW-0456">Lyase</keyword>
<dbReference type="InterPro" id="IPR011060">
    <property type="entry name" value="RibuloseP-bd_barrel"/>
</dbReference>
<evidence type="ECO:0000256" key="8">
    <source>
        <dbReference type="ARBA" id="ARBA00049047"/>
    </source>
</evidence>
<keyword evidence="6" id="KW-0057">Aromatic amino acid biosynthesis</keyword>
<sequence length="124" mass="13782">NPIYAYGLERFVKESKAVGVDGFIVPDLPLEESEEFRNITDKTGLELVSFLTPTSTSERITAIVQKARGFIYCVSVLGVTGIRKEFSTEIVEMLKKIRLYTNKSLAIGFGISNPEQAREAAKYA</sequence>
<dbReference type="UniPathway" id="UPA00035">
    <property type="reaction ID" value="UER00044"/>
</dbReference>
<evidence type="ECO:0000256" key="3">
    <source>
        <dbReference type="ARBA" id="ARBA00012043"/>
    </source>
</evidence>